<feature type="transmembrane region" description="Helical" evidence="2">
    <location>
        <begin position="312"/>
        <end position="331"/>
    </location>
</feature>
<dbReference type="AlphaFoldDB" id="A0A0C2EAV8"/>
<evidence type="ECO:0000313" key="4">
    <source>
        <dbReference type="EMBL" id="EFM7860819.1"/>
    </source>
</evidence>
<evidence type="ECO:0000256" key="2">
    <source>
        <dbReference type="SAM" id="Phobius"/>
    </source>
</evidence>
<dbReference type="Proteomes" id="UP000542214">
    <property type="component" value="Unassembled WGS sequence"/>
</dbReference>
<dbReference type="EMBL" id="AATLXB010000017">
    <property type="protein sequence ID" value="EFM7860819.1"/>
    <property type="molecule type" value="Genomic_DNA"/>
</dbReference>
<organism evidence="4 8">
    <name type="scientific">Escherichia coli</name>
    <dbReference type="NCBI Taxonomy" id="562"/>
    <lineage>
        <taxon>Bacteria</taxon>
        <taxon>Pseudomonadati</taxon>
        <taxon>Pseudomonadota</taxon>
        <taxon>Gammaproteobacteria</taxon>
        <taxon>Enterobacterales</taxon>
        <taxon>Enterobacteriaceae</taxon>
        <taxon>Escherichia</taxon>
    </lineage>
</organism>
<keyword evidence="2" id="KW-0812">Transmembrane</keyword>
<evidence type="ECO:0000313" key="3">
    <source>
        <dbReference type="EMBL" id="EFB4534940.1"/>
    </source>
</evidence>
<feature type="transmembrane region" description="Helical" evidence="2">
    <location>
        <begin position="373"/>
        <end position="396"/>
    </location>
</feature>
<dbReference type="Proteomes" id="UP000587626">
    <property type="component" value="Unassembled WGS sequence"/>
</dbReference>
<evidence type="ECO:0000313" key="6">
    <source>
        <dbReference type="Proteomes" id="UP000271175"/>
    </source>
</evidence>
<reference evidence="4 8" key="1">
    <citation type="submission" date="2018-08" db="EMBL/GenBank/DDBJ databases">
        <authorList>
            <consortium name="GenomeTrakr network: Whole genome sequencing for foodborne pathogen traceback"/>
        </authorList>
    </citation>
    <scope>NUCLEOTIDE SEQUENCE [LARGE SCALE GENOMIC DNA]</scope>
    <source>
        <strain evidence="4 8">NC_STEC194</strain>
    </source>
</reference>
<evidence type="ECO:0000313" key="5">
    <source>
        <dbReference type="EMBL" id="MIB63867.1"/>
    </source>
</evidence>
<dbReference type="RefSeq" id="WP_001100176.1">
    <property type="nucleotide sequence ID" value="NZ_CASDMF010000066.1"/>
</dbReference>
<dbReference type="GO" id="GO:0016740">
    <property type="term" value="F:transferase activity"/>
    <property type="evidence" value="ECO:0007669"/>
    <property type="project" value="UniProtKB-KW"/>
</dbReference>
<feature type="transmembrane region" description="Helical" evidence="2">
    <location>
        <begin position="402"/>
        <end position="422"/>
    </location>
</feature>
<evidence type="ECO:0000313" key="7">
    <source>
        <dbReference type="Proteomes" id="UP000542214"/>
    </source>
</evidence>
<reference evidence="5 6" key="2">
    <citation type="submission" date="2018-10" db="EMBL/GenBank/DDBJ databases">
        <authorList>
            <consortium name="NARMS: The National Antimicrobial Resistance Monitoring System"/>
        </authorList>
    </citation>
    <scope>NUCLEOTIDE SEQUENCE [LARGE SCALE GENOMIC DNA]</scope>
    <source>
        <strain evidence="5 6">CVM N17EC0276</strain>
        <strain evidence="3 7">FSIS11706358</strain>
    </source>
</reference>
<sequence>MNVEKFDWAEELHQTMVKSLVTSFGLDFLLLNDRKGGDVDTIHNVRNGIYATEAERQRYEGRGDYDSHHYHSHENYIATNRKGKRAHQSGTLTDAYTGEVFASDDKKNLDHIISAKEIHDDPGRILAERDGAELANDASNLAFTHESLNKSKKADSMDAFICTLQKNREDTLRQIAELESQATLTEKEKKRLISLRKKADADTERMERADKYAREKYETTINQSYYLSSKFATAVASASLNSGFRMGTRQMLGLILAEIWFELRERIPHIIRQQRNSFCAGKCLSEITSALRACQERVQEKFSSFLIAFKDGVIGGILSGITTTLLNIFLTTERMIVRLIREMWNNLVQAFKVLVFNPEGLSPGQLAKAVTKLIAAGVAVAGGVMINEAMAQILIFPFGSELAAFCGALTTGILGLVMNYYLEYSEVMQRVWAFLDKFKDKFQRSLEYFQAVNAELDRYLVELTALEFSVDAAALNHFSLHLDSVNSEIERGLLLREEVSRRGIALPFESGNVASVRDWLNKR</sequence>
<name>A0A0C2EAV8_ECOLX</name>
<keyword evidence="4" id="KW-0808">Transferase</keyword>
<evidence type="ECO:0000256" key="1">
    <source>
        <dbReference type="SAM" id="Coils"/>
    </source>
</evidence>
<dbReference type="EMBL" id="ROAL01000050">
    <property type="protein sequence ID" value="MIB63867.1"/>
    <property type="molecule type" value="Genomic_DNA"/>
</dbReference>
<feature type="coiled-coil region" evidence="1">
    <location>
        <begin position="168"/>
        <end position="195"/>
    </location>
</feature>
<dbReference type="EMBL" id="AASFZR010000098">
    <property type="protein sequence ID" value="EFB4534940.1"/>
    <property type="molecule type" value="Genomic_DNA"/>
</dbReference>
<evidence type="ECO:0000313" key="8">
    <source>
        <dbReference type="Proteomes" id="UP000587626"/>
    </source>
</evidence>
<protein>
    <submittedName>
        <fullName evidence="4">ATP--cob(I)alamin adenosyltransferase</fullName>
    </submittedName>
</protein>
<accession>A0A0C2EAV8</accession>
<gene>
    <name evidence="4" type="ORF">B6R15_002048</name>
    <name evidence="3" type="ORF">C0P57_004291</name>
    <name evidence="5" type="ORF">D9E49_26485</name>
</gene>
<dbReference type="Proteomes" id="UP000271175">
    <property type="component" value="Unassembled WGS sequence"/>
</dbReference>
<comment type="caution">
    <text evidence="4">The sequence shown here is derived from an EMBL/GenBank/DDBJ whole genome shotgun (WGS) entry which is preliminary data.</text>
</comment>
<keyword evidence="1" id="KW-0175">Coiled coil</keyword>
<proteinExistence type="predicted"/>
<keyword evidence="2" id="KW-1133">Transmembrane helix</keyword>
<keyword evidence="2" id="KW-0472">Membrane</keyword>